<gene>
    <name evidence="1" type="ORF">ACFFGV_16565</name>
</gene>
<dbReference type="Pfam" id="PF09148">
    <property type="entry name" value="DUF1934"/>
    <property type="match status" value="1"/>
</dbReference>
<dbReference type="InterPro" id="IPR012674">
    <property type="entry name" value="Calycin"/>
</dbReference>
<dbReference type="Gene3D" id="2.40.128.20">
    <property type="match status" value="1"/>
</dbReference>
<evidence type="ECO:0000313" key="2">
    <source>
        <dbReference type="Proteomes" id="UP001589836"/>
    </source>
</evidence>
<sequence>MSEERIPIQVKLITEIRDKDNKQEIVVEEPGDYIQKGDAYVLRFTEHHEQEQSIDNLVTIRPGKVIVRRTGPVRMHQVFEDKKMTENIYHHPYGTFHMQTTTRSIDHKEADDHLNGSLTIQYDLEMNGQEKQRHQLSLQYKEEESRV</sequence>
<comment type="caution">
    <text evidence="1">The sequence shown here is derived from an EMBL/GenBank/DDBJ whole genome shotgun (WGS) entry which is preliminary data.</text>
</comment>
<reference evidence="1 2" key="1">
    <citation type="submission" date="2024-09" db="EMBL/GenBank/DDBJ databases">
        <authorList>
            <person name="Sun Q."/>
            <person name="Mori K."/>
        </authorList>
    </citation>
    <scope>NUCLEOTIDE SEQUENCE [LARGE SCALE GENOMIC DNA]</scope>
    <source>
        <strain evidence="1 2">NCAIM B.02529</strain>
    </source>
</reference>
<accession>A0ABV6LS07</accession>
<name>A0ABV6LS07_9BACI</name>
<dbReference type="SUPFAM" id="SSF50814">
    <property type="entry name" value="Lipocalins"/>
    <property type="match status" value="1"/>
</dbReference>
<protein>
    <submittedName>
        <fullName evidence="1">DUF1934 domain-containing protein</fullName>
    </submittedName>
</protein>
<evidence type="ECO:0000313" key="1">
    <source>
        <dbReference type="EMBL" id="MFC0525196.1"/>
    </source>
</evidence>
<dbReference type="RefSeq" id="WP_377350155.1">
    <property type="nucleotide sequence ID" value="NZ_JBHLTP010000013.1"/>
</dbReference>
<dbReference type="InterPro" id="IPR015231">
    <property type="entry name" value="DUF1934"/>
</dbReference>
<dbReference type="Proteomes" id="UP001589836">
    <property type="component" value="Unassembled WGS sequence"/>
</dbReference>
<proteinExistence type="predicted"/>
<keyword evidence="2" id="KW-1185">Reference proteome</keyword>
<organism evidence="1 2">
    <name type="scientific">Pontibacillus salicampi</name>
    <dbReference type="NCBI Taxonomy" id="1449801"/>
    <lineage>
        <taxon>Bacteria</taxon>
        <taxon>Bacillati</taxon>
        <taxon>Bacillota</taxon>
        <taxon>Bacilli</taxon>
        <taxon>Bacillales</taxon>
        <taxon>Bacillaceae</taxon>
        <taxon>Pontibacillus</taxon>
    </lineage>
</organism>
<dbReference type="EMBL" id="JBHLTP010000013">
    <property type="protein sequence ID" value="MFC0525196.1"/>
    <property type="molecule type" value="Genomic_DNA"/>
</dbReference>